<dbReference type="AlphaFoldDB" id="A0A9N9LW75"/>
<feature type="compositionally biased region" description="Polar residues" evidence="1">
    <location>
        <begin position="234"/>
        <end position="250"/>
    </location>
</feature>
<keyword evidence="3" id="KW-1185">Reference proteome</keyword>
<feature type="compositionally biased region" description="Basic and acidic residues" evidence="1">
    <location>
        <begin position="166"/>
        <end position="190"/>
    </location>
</feature>
<dbReference type="OrthoDB" id="3543352at2759"/>
<feature type="compositionally biased region" description="Polar residues" evidence="1">
    <location>
        <begin position="759"/>
        <end position="789"/>
    </location>
</feature>
<sequence>MSELVKQEAVQAGQGTTPVFLAMMEDLGCARDNQLHLDDGRGGRQPQFHGSLPLYQQPQPVDEETHSRIKAWNDLNLGPVDARDAGKDDIAGGQLYRQKKAARLQETADQGSTPPRGQPSPRGGHGGRGGRGARGGLDLQKSKYIKDASKRVDNLKDTLGQPASPRDSHSADRSRPAQTDNRVRGVREVPRLPPPKLWTTEEIFAARPRPNTIDNQPSVAFPSSRPAAPETPGTGPSSAVAQQAPSTAQYDTEKLASPVAESQPEESSQQVSVPSLLTSPKKPPGGLETSKYATKEYLEWYASKMKAKSLAIQALEASPGAPALEAPETVLSPAANTAKPIANLPKVDQSRQRVMGWKDLEWCFDDGTFRRGKLIVSSKDSNSPREYKVEDVSPDNTTVTVFDQVLPHDLDIKRRKLVLVSIGPLAGEHKYLRLKLRTVELAIALEQIILTDKHRPATSILQTTETRIESCGHSSTAEIPTVDIPTAETPTAEIPTDVAVGALSKDAEDFLEHFSQAGMAHIFAGGLEALYKQNALQHLFDNFNQSLLNVQSPKAAILANEELVAGAQKMLQDYVQSAPTFFLYAPEGVTGPPLAFGKQVLEQMLISRDVLKSREVTAATARTLATTTLPKFENTTVEAPKPATKPVTNENEAIQEGVARLPYLHELRAKPAGLIIKLGLDAIAPKPHDSAMKSSSPMVKPDPDAIPPKPDESAIKSSGRIVKPYPDKMVPNQSGNNTGIEKSSSQVSKPQGPLKPTGGLSTSKYAGDLNTSKYAGDLNTSKYAGNLGTSKDAGNLNTSKYAGNSNVSPSNGSGQPSGLISTTSTAPVKRRRKKFPEKKHKDWVQAERLGVGYLVSSSEDESDAENNDEVDQVAPPSPGTLRKLSWDRSSLRVSPPTPERVMRGNSTITQPQPMGPSSVNTNIRSGPTQTELGGSMDAARELQYEFNKKGKKSPFKTRDFPARR</sequence>
<accession>A0A9N9LW75</accession>
<gene>
    <name evidence="2" type="ORF">HYALB_00009452</name>
</gene>
<evidence type="ECO:0000256" key="1">
    <source>
        <dbReference type="SAM" id="MobiDB-lite"/>
    </source>
</evidence>
<feature type="region of interest" description="Disordered" evidence="1">
    <location>
        <begin position="207"/>
        <end position="289"/>
    </location>
</feature>
<feature type="compositionally biased region" description="Basic and acidic residues" evidence="1">
    <location>
        <begin position="140"/>
        <end position="156"/>
    </location>
</feature>
<feature type="region of interest" description="Disordered" evidence="1">
    <location>
        <begin position="34"/>
        <end position="66"/>
    </location>
</feature>
<organism evidence="2 3">
    <name type="scientific">Hymenoscyphus albidus</name>
    <dbReference type="NCBI Taxonomy" id="595503"/>
    <lineage>
        <taxon>Eukaryota</taxon>
        <taxon>Fungi</taxon>
        <taxon>Dikarya</taxon>
        <taxon>Ascomycota</taxon>
        <taxon>Pezizomycotina</taxon>
        <taxon>Leotiomycetes</taxon>
        <taxon>Helotiales</taxon>
        <taxon>Helotiaceae</taxon>
        <taxon>Hymenoscyphus</taxon>
    </lineage>
</organism>
<dbReference type="EMBL" id="CAJVRM010000271">
    <property type="protein sequence ID" value="CAG8978636.1"/>
    <property type="molecule type" value="Genomic_DNA"/>
</dbReference>
<comment type="caution">
    <text evidence="2">The sequence shown here is derived from an EMBL/GenBank/DDBJ whole genome shotgun (WGS) entry which is preliminary data.</text>
</comment>
<feature type="region of interest" description="Disordered" evidence="1">
    <location>
        <begin position="687"/>
        <end position="934"/>
    </location>
</feature>
<feature type="compositionally biased region" description="Polar residues" evidence="1">
    <location>
        <begin position="731"/>
        <end position="749"/>
    </location>
</feature>
<feature type="compositionally biased region" description="Acidic residues" evidence="1">
    <location>
        <begin position="858"/>
        <end position="871"/>
    </location>
</feature>
<feature type="compositionally biased region" description="Polar residues" evidence="1">
    <location>
        <begin position="904"/>
        <end position="932"/>
    </location>
</feature>
<proteinExistence type="predicted"/>
<dbReference type="Proteomes" id="UP000701801">
    <property type="component" value="Unassembled WGS sequence"/>
</dbReference>
<reference evidence="2" key="1">
    <citation type="submission" date="2021-07" db="EMBL/GenBank/DDBJ databases">
        <authorList>
            <person name="Durling M."/>
        </authorList>
    </citation>
    <scope>NUCLEOTIDE SEQUENCE</scope>
</reference>
<feature type="region of interest" description="Disordered" evidence="1">
    <location>
        <begin position="98"/>
        <end position="194"/>
    </location>
</feature>
<feature type="compositionally biased region" description="Low complexity" evidence="1">
    <location>
        <begin position="803"/>
        <end position="818"/>
    </location>
</feature>
<evidence type="ECO:0000313" key="3">
    <source>
        <dbReference type="Proteomes" id="UP000701801"/>
    </source>
</evidence>
<feature type="compositionally biased region" description="Gly residues" evidence="1">
    <location>
        <begin position="123"/>
        <end position="135"/>
    </location>
</feature>
<feature type="compositionally biased region" description="Low complexity" evidence="1">
    <location>
        <begin position="256"/>
        <end position="275"/>
    </location>
</feature>
<protein>
    <submittedName>
        <fullName evidence="2">Uncharacterized protein</fullName>
    </submittedName>
</protein>
<evidence type="ECO:0000313" key="2">
    <source>
        <dbReference type="EMBL" id="CAG8978636.1"/>
    </source>
</evidence>
<name>A0A9N9LW75_9HELO</name>
<feature type="region of interest" description="Disordered" evidence="1">
    <location>
        <begin position="945"/>
        <end position="964"/>
    </location>
</feature>
<feature type="compositionally biased region" description="Basic residues" evidence="1">
    <location>
        <begin position="828"/>
        <end position="838"/>
    </location>
</feature>